<dbReference type="Proteomes" id="UP000002710">
    <property type="component" value="Chromosome"/>
</dbReference>
<dbReference type="eggNOG" id="COG0451">
    <property type="taxonomic scope" value="Bacteria"/>
</dbReference>
<keyword evidence="3" id="KW-0456">Lyase</keyword>
<dbReference type="KEGG" id="dde:Dde_3691"/>
<gene>
    <name evidence="3" type="ordered locus">Dde_3691</name>
</gene>
<evidence type="ECO:0000259" key="2">
    <source>
        <dbReference type="Pfam" id="PF01370"/>
    </source>
</evidence>
<sequence length="319" mass="34998">MANYLVTGIAGFIGSAVARALLRQGHQVTGVDNLTTGYRDNVPAGAAFIKADCQDAALYDTVLPRTPFDAIFHIAGQSSGEVSFDDPAYDLRTNTESTLHLLRFARRTGCTRLIYASTMSVYGCQPDEPVHETAPAAPLSFYGVGKLASEHYLRLHEQFGIRSTALRLFNVYGHGQNMDNMRQGMVSIFMAMMLRNGHIHVKGSPERYRDFVHIDDVVRAFLLCLGQQRSHGEVINIAGSGRVTVGQLVEELRALHPAPVTVEFSGCTAGDMHGIHADKDKARTVLGYTPQVSLRQGLEDMYRRTAPLLTRHHGAENAS</sequence>
<dbReference type="InterPro" id="IPR001509">
    <property type="entry name" value="Epimerase_deHydtase"/>
</dbReference>
<dbReference type="InterPro" id="IPR036291">
    <property type="entry name" value="NAD(P)-bd_dom_sf"/>
</dbReference>
<evidence type="ECO:0000313" key="3">
    <source>
        <dbReference type="EMBL" id="ABB40484.1"/>
    </source>
</evidence>
<dbReference type="GO" id="GO:0008460">
    <property type="term" value="F:dTDP-glucose 4,6-dehydratase activity"/>
    <property type="evidence" value="ECO:0007669"/>
    <property type="project" value="UniProtKB-EC"/>
</dbReference>
<dbReference type="AlphaFoldDB" id="Q30V12"/>
<feature type="domain" description="NAD-dependent epimerase/dehydratase" evidence="2">
    <location>
        <begin position="5"/>
        <end position="238"/>
    </location>
</feature>
<dbReference type="Gene3D" id="3.40.50.720">
    <property type="entry name" value="NAD(P)-binding Rossmann-like Domain"/>
    <property type="match status" value="1"/>
</dbReference>
<dbReference type="SUPFAM" id="SSF51735">
    <property type="entry name" value="NAD(P)-binding Rossmann-fold domains"/>
    <property type="match status" value="1"/>
</dbReference>
<protein>
    <submittedName>
        <fullName evidence="3">dTDP-glucose 4,6-dehydratase</fullName>
        <ecNumber evidence="3">4.2.1.46</ecNumber>
    </submittedName>
</protein>
<dbReference type="EMBL" id="CP000112">
    <property type="protein sequence ID" value="ABB40484.1"/>
    <property type="molecule type" value="Genomic_DNA"/>
</dbReference>
<dbReference type="PANTHER" id="PTHR43000">
    <property type="entry name" value="DTDP-D-GLUCOSE 4,6-DEHYDRATASE-RELATED"/>
    <property type="match status" value="1"/>
</dbReference>
<reference evidence="3 4" key="1">
    <citation type="journal article" date="2011" name="J. Bacteriol.">
        <title>Complete genome sequence and updated annotation of Desulfovibrio alaskensis G20.</title>
        <authorList>
            <person name="Hauser L.J."/>
            <person name="Land M.L."/>
            <person name="Brown S.D."/>
            <person name="Larimer F."/>
            <person name="Keller K.L."/>
            <person name="Rapp-Giles B.J."/>
            <person name="Price M.N."/>
            <person name="Lin M."/>
            <person name="Bruce D.C."/>
            <person name="Detter J.C."/>
            <person name="Tapia R."/>
            <person name="Han C.S."/>
            <person name="Goodwin L.A."/>
            <person name="Cheng J.F."/>
            <person name="Pitluck S."/>
            <person name="Copeland A."/>
            <person name="Lucas S."/>
            <person name="Nolan M."/>
            <person name="Lapidus A.L."/>
            <person name="Palumbo A.V."/>
            <person name="Wall J.D."/>
        </authorList>
    </citation>
    <scope>NUCLEOTIDE SEQUENCE [LARGE SCALE GENOMIC DNA]</scope>
    <source>
        <strain evidence="4">ATCC BAA 1058 / DSM 17464 / G20</strain>
    </source>
</reference>
<dbReference type="HOGENOM" id="CLU_007383_1_7_7"/>
<dbReference type="RefSeq" id="WP_011369354.1">
    <property type="nucleotide sequence ID" value="NC_007519.1"/>
</dbReference>
<dbReference type="EC" id="4.2.1.46" evidence="3"/>
<dbReference type="STRING" id="207559.Dde_3691"/>
<evidence type="ECO:0000256" key="1">
    <source>
        <dbReference type="ARBA" id="ARBA00007637"/>
    </source>
</evidence>
<comment type="similarity">
    <text evidence="1">Belongs to the NAD(P)-dependent epimerase/dehydratase family.</text>
</comment>
<keyword evidence="4" id="KW-1185">Reference proteome</keyword>
<accession>Q30V12</accession>
<organism evidence="3 4">
    <name type="scientific">Oleidesulfovibrio alaskensis (strain ATCC BAA-1058 / DSM 17464 / G20)</name>
    <name type="common">Desulfovibrio alaskensis</name>
    <dbReference type="NCBI Taxonomy" id="207559"/>
    <lineage>
        <taxon>Bacteria</taxon>
        <taxon>Pseudomonadati</taxon>
        <taxon>Thermodesulfobacteriota</taxon>
        <taxon>Desulfovibrionia</taxon>
        <taxon>Desulfovibrionales</taxon>
        <taxon>Desulfovibrionaceae</taxon>
        <taxon>Oleidesulfovibrio</taxon>
    </lineage>
</organism>
<dbReference type="Pfam" id="PF01370">
    <property type="entry name" value="Epimerase"/>
    <property type="match status" value="1"/>
</dbReference>
<evidence type="ECO:0000313" key="4">
    <source>
        <dbReference type="Proteomes" id="UP000002710"/>
    </source>
</evidence>
<dbReference type="PRINTS" id="PR01713">
    <property type="entry name" value="NUCEPIMERASE"/>
</dbReference>
<proteinExistence type="inferred from homology"/>
<name>Q30V12_OLEA2</name>